<dbReference type="PROSITE" id="PS50888">
    <property type="entry name" value="BHLH"/>
    <property type="match status" value="1"/>
</dbReference>
<keyword evidence="5" id="KW-0175">Coiled coil</keyword>
<dbReference type="GO" id="GO:0046983">
    <property type="term" value="F:protein dimerization activity"/>
    <property type="evidence" value="ECO:0007669"/>
    <property type="project" value="InterPro"/>
</dbReference>
<evidence type="ECO:0000256" key="1">
    <source>
        <dbReference type="ARBA" id="ARBA00004123"/>
    </source>
</evidence>
<dbReference type="EMBL" id="JAYMYR010000004">
    <property type="protein sequence ID" value="KAK7369030.1"/>
    <property type="molecule type" value="Genomic_DNA"/>
</dbReference>
<feature type="compositionally biased region" description="Basic and acidic residues" evidence="6">
    <location>
        <begin position="9"/>
        <end position="27"/>
    </location>
</feature>
<dbReference type="GO" id="GO:0090575">
    <property type="term" value="C:RNA polymerase II transcription regulator complex"/>
    <property type="evidence" value="ECO:0007669"/>
    <property type="project" value="TreeGrafter"/>
</dbReference>
<evidence type="ECO:0000256" key="6">
    <source>
        <dbReference type="SAM" id="MobiDB-lite"/>
    </source>
</evidence>
<evidence type="ECO:0000256" key="5">
    <source>
        <dbReference type="SAM" id="Coils"/>
    </source>
</evidence>
<comment type="caution">
    <text evidence="8">The sequence shown here is derived from an EMBL/GenBank/DDBJ whole genome shotgun (WGS) entry which is preliminary data.</text>
</comment>
<feature type="region of interest" description="Disordered" evidence="6">
    <location>
        <begin position="1"/>
        <end position="44"/>
    </location>
</feature>
<accession>A0AAN9N9E1</accession>
<dbReference type="PANTHER" id="PTHR13935">
    <property type="entry name" value="ACHAETE-SCUTE TRANSCRIPTION FACTOR-RELATED"/>
    <property type="match status" value="1"/>
</dbReference>
<dbReference type="GO" id="GO:0000977">
    <property type="term" value="F:RNA polymerase II transcription regulatory region sequence-specific DNA binding"/>
    <property type="evidence" value="ECO:0007669"/>
    <property type="project" value="TreeGrafter"/>
</dbReference>
<dbReference type="SMART" id="SM00353">
    <property type="entry name" value="HLH"/>
    <property type="match status" value="1"/>
</dbReference>
<comment type="subcellular location">
    <subcellularLocation>
        <location evidence="1">Nucleus</location>
    </subcellularLocation>
</comment>
<gene>
    <name evidence="8" type="ORF">VNO80_11064</name>
</gene>
<evidence type="ECO:0000259" key="7">
    <source>
        <dbReference type="PROSITE" id="PS50888"/>
    </source>
</evidence>
<evidence type="ECO:0000256" key="3">
    <source>
        <dbReference type="ARBA" id="ARBA00023163"/>
    </source>
</evidence>
<evidence type="ECO:0000256" key="4">
    <source>
        <dbReference type="ARBA" id="ARBA00023242"/>
    </source>
</evidence>
<dbReference type="InterPro" id="IPR015660">
    <property type="entry name" value="MASH1/Ascl1a-like"/>
</dbReference>
<evidence type="ECO:0000313" key="9">
    <source>
        <dbReference type="Proteomes" id="UP001374584"/>
    </source>
</evidence>
<dbReference type="GO" id="GO:0000981">
    <property type="term" value="F:DNA-binding transcription factor activity, RNA polymerase II-specific"/>
    <property type="evidence" value="ECO:0007669"/>
    <property type="project" value="TreeGrafter"/>
</dbReference>
<evidence type="ECO:0000256" key="2">
    <source>
        <dbReference type="ARBA" id="ARBA00023015"/>
    </source>
</evidence>
<reference evidence="8 9" key="1">
    <citation type="submission" date="2024-01" db="EMBL/GenBank/DDBJ databases">
        <title>The genomes of 5 underutilized Papilionoideae crops provide insights into root nodulation and disease resistanc.</title>
        <authorList>
            <person name="Jiang F."/>
        </authorList>
    </citation>
    <scope>NUCLEOTIDE SEQUENCE [LARGE SCALE GENOMIC DNA]</scope>
    <source>
        <strain evidence="8">JINMINGXINNONG_FW02</strain>
        <tissue evidence="8">Leaves</tissue>
    </source>
</reference>
<keyword evidence="9" id="KW-1185">Reference proteome</keyword>
<keyword evidence="4" id="KW-0539">Nucleus</keyword>
<dbReference type="InterPro" id="IPR011598">
    <property type="entry name" value="bHLH_dom"/>
</dbReference>
<proteinExistence type="predicted"/>
<keyword evidence="3" id="KW-0804">Transcription</keyword>
<name>A0AAN9N9E1_PHACN</name>
<dbReference type="AlphaFoldDB" id="A0AAN9N9E1"/>
<keyword evidence="2" id="KW-0805">Transcription regulation</keyword>
<dbReference type="Pfam" id="PF00010">
    <property type="entry name" value="HLH"/>
    <property type="match status" value="1"/>
</dbReference>
<sequence>MENNPSSSRSDRKSVERDRRSQMRDLFSKLNSVLPHQSSRERISRPDQIGEATAYIKNLQIKLEKMKEKKSNLTDIERSRNDSMNMGLKSPQFKIQQMGSTLEVVLVTGLDCQFIFNETIRILQEEGSDIVNATYTVAENAVFHTIHCQVDESANGALRISEKLENYANGW</sequence>
<organism evidence="8 9">
    <name type="scientific">Phaseolus coccineus</name>
    <name type="common">Scarlet runner bean</name>
    <name type="synonym">Phaseolus multiflorus</name>
    <dbReference type="NCBI Taxonomy" id="3886"/>
    <lineage>
        <taxon>Eukaryota</taxon>
        <taxon>Viridiplantae</taxon>
        <taxon>Streptophyta</taxon>
        <taxon>Embryophyta</taxon>
        <taxon>Tracheophyta</taxon>
        <taxon>Spermatophyta</taxon>
        <taxon>Magnoliopsida</taxon>
        <taxon>eudicotyledons</taxon>
        <taxon>Gunneridae</taxon>
        <taxon>Pentapetalae</taxon>
        <taxon>rosids</taxon>
        <taxon>fabids</taxon>
        <taxon>Fabales</taxon>
        <taxon>Fabaceae</taxon>
        <taxon>Papilionoideae</taxon>
        <taxon>50 kb inversion clade</taxon>
        <taxon>NPAAA clade</taxon>
        <taxon>indigoferoid/millettioid clade</taxon>
        <taxon>Phaseoleae</taxon>
        <taxon>Phaseolus</taxon>
    </lineage>
</organism>
<dbReference type="SUPFAM" id="SSF47459">
    <property type="entry name" value="HLH, helix-loop-helix DNA-binding domain"/>
    <property type="match status" value="1"/>
</dbReference>
<dbReference type="InterPro" id="IPR036638">
    <property type="entry name" value="HLH_DNA-bd_sf"/>
</dbReference>
<protein>
    <recommendedName>
        <fullName evidence="7">BHLH domain-containing protein</fullName>
    </recommendedName>
</protein>
<dbReference type="PANTHER" id="PTHR13935:SF90">
    <property type="entry name" value="TRANSCRIPTION FACTOR BHLH162"/>
    <property type="match status" value="1"/>
</dbReference>
<dbReference type="Proteomes" id="UP001374584">
    <property type="component" value="Unassembled WGS sequence"/>
</dbReference>
<feature type="domain" description="BHLH" evidence="7">
    <location>
        <begin position="7"/>
        <end position="59"/>
    </location>
</feature>
<evidence type="ECO:0000313" key="8">
    <source>
        <dbReference type="EMBL" id="KAK7369030.1"/>
    </source>
</evidence>
<dbReference type="Gene3D" id="4.10.280.10">
    <property type="entry name" value="Helix-loop-helix DNA-binding domain"/>
    <property type="match status" value="1"/>
</dbReference>
<feature type="coiled-coil region" evidence="5">
    <location>
        <begin position="49"/>
        <end position="76"/>
    </location>
</feature>